<dbReference type="CDD" id="cd07377">
    <property type="entry name" value="WHTH_GntR"/>
    <property type="match status" value="1"/>
</dbReference>
<dbReference type="Pfam" id="PF00392">
    <property type="entry name" value="GntR"/>
    <property type="match status" value="1"/>
</dbReference>
<dbReference type="eggNOG" id="COG1802">
    <property type="taxonomic scope" value="Bacteria"/>
</dbReference>
<feature type="domain" description="HTH gntR-type" evidence="4">
    <location>
        <begin position="6"/>
        <end position="73"/>
    </location>
</feature>
<evidence type="ECO:0000259" key="4">
    <source>
        <dbReference type="PROSITE" id="PS50949"/>
    </source>
</evidence>
<dbReference type="PANTHER" id="PTHR43537">
    <property type="entry name" value="TRANSCRIPTIONAL REGULATOR, GNTR FAMILY"/>
    <property type="match status" value="1"/>
</dbReference>
<dbReference type="Gene3D" id="1.10.10.10">
    <property type="entry name" value="Winged helix-like DNA-binding domain superfamily/Winged helix DNA-binding domain"/>
    <property type="match status" value="1"/>
</dbReference>
<accession>K9GU64</accession>
<dbReference type="InterPro" id="IPR036388">
    <property type="entry name" value="WH-like_DNA-bd_sf"/>
</dbReference>
<protein>
    <submittedName>
        <fullName evidence="5">Regulatory protein GntR</fullName>
    </submittedName>
</protein>
<organism evidence="5 6">
    <name type="scientific">Caenispirillum salinarum AK4</name>
    <dbReference type="NCBI Taxonomy" id="1238182"/>
    <lineage>
        <taxon>Bacteria</taxon>
        <taxon>Pseudomonadati</taxon>
        <taxon>Pseudomonadota</taxon>
        <taxon>Alphaproteobacteria</taxon>
        <taxon>Rhodospirillales</taxon>
        <taxon>Novispirillaceae</taxon>
        <taxon>Caenispirillum</taxon>
    </lineage>
</organism>
<dbReference type="InterPro" id="IPR036390">
    <property type="entry name" value="WH_DNA-bd_sf"/>
</dbReference>
<keyword evidence="1" id="KW-0805">Transcription regulation</keyword>
<comment type="caution">
    <text evidence="5">The sequence shown here is derived from an EMBL/GenBank/DDBJ whole genome shotgun (WGS) entry which is preliminary data.</text>
</comment>
<gene>
    <name evidence="5" type="ORF">C882_0337</name>
</gene>
<dbReference type="STRING" id="1238182.C882_0337"/>
<dbReference type="InterPro" id="IPR008920">
    <property type="entry name" value="TF_FadR/GntR_C"/>
</dbReference>
<keyword evidence="6" id="KW-1185">Reference proteome</keyword>
<dbReference type="AlphaFoldDB" id="K9GU64"/>
<dbReference type="Pfam" id="PF07729">
    <property type="entry name" value="FCD"/>
    <property type="match status" value="1"/>
</dbReference>
<keyword evidence="2" id="KW-0238">DNA-binding</keyword>
<evidence type="ECO:0000256" key="3">
    <source>
        <dbReference type="ARBA" id="ARBA00023163"/>
    </source>
</evidence>
<name>K9GU64_9PROT</name>
<dbReference type="Proteomes" id="UP000009881">
    <property type="component" value="Unassembled WGS sequence"/>
</dbReference>
<dbReference type="PATRIC" id="fig|1238182.3.peg.2552"/>
<dbReference type="InterPro" id="IPR011711">
    <property type="entry name" value="GntR_C"/>
</dbReference>
<evidence type="ECO:0000256" key="2">
    <source>
        <dbReference type="ARBA" id="ARBA00023125"/>
    </source>
</evidence>
<dbReference type="SUPFAM" id="SSF46785">
    <property type="entry name" value="Winged helix' DNA-binding domain"/>
    <property type="match status" value="1"/>
</dbReference>
<reference evidence="5 6" key="1">
    <citation type="journal article" date="2013" name="Genome Announc.">
        <title>Draft Genome Sequence of an Alphaproteobacterium, Caenispirillum salinarum AK4(T), Isolated from a Solar Saltern.</title>
        <authorList>
            <person name="Khatri I."/>
            <person name="Singh A."/>
            <person name="Korpole S."/>
            <person name="Pinnaka A.K."/>
            <person name="Subramanian S."/>
        </authorList>
    </citation>
    <scope>NUCLEOTIDE SEQUENCE [LARGE SCALE GENOMIC DNA]</scope>
    <source>
        <strain evidence="5 6">AK4</strain>
    </source>
</reference>
<dbReference type="SMART" id="SM00895">
    <property type="entry name" value="FCD"/>
    <property type="match status" value="1"/>
</dbReference>
<dbReference type="InterPro" id="IPR000524">
    <property type="entry name" value="Tscrpt_reg_HTH_GntR"/>
</dbReference>
<evidence type="ECO:0000313" key="5">
    <source>
        <dbReference type="EMBL" id="EKV29515.1"/>
    </source>
</evidence>
<dbReference type="GO" id="GO:0003677">
    <property type="term" value="F:DNA binding"/>
    <property type="evidence" value="ECO:0007669"/>
    <property type="project" value="UniProtKB-KW"/>
</dbReference>
<dbReference type="EMBL" id="ANHY01000012">
    <property type="protein sequence ID" value="EKV29515.1"/>
    <property type="molecule type" value="Genomic_DNA"/>
</dbReference>
<dbReference type="PRINTS" id="PR00035">
    <property type="entry name" value="HTHGNTR"/>
</dbReference>
<dbReference type="RefSeq" id="WP_009540996.1">
    <property type="nucleotide sequence ID" value="NZ_ANHY01000012.1"/>
</dbReference>
<dbReference type="PANTHER" id="PTHR43537:SF49">
    <property type="entry name" value="TRANSCRIPTIONAL REGULATORY PROTEIN"/>
    <property type="match status" value="1"/>
</dbReference>
<dbReference type="GO" id="GO:0003700">
    <property type="term" value="F:DNA-binding transcription factor activity"/>
    <property type="evidence" value="ECO:0007669"/>
    <property type="project" value="InterPro"/>
</dbReference>
<evidence type="ECO:0000313" key="6">
    <source>
        <dbReference type="Proteomes" id="UP000009881"/>
    </source>
</evidence>
<dbReference type="SMART" id="SM00345">
    <property type="entry name" value="HTH_GNTR"/>
    <property type="match status" value="1"/>
</dbReference>
<dbReference type="SUPFAM" id="SSF48008">
    <property type="entry name" value="GntR ligand-binding domain-like"/>
    <property type="match status" value="1"/>
</dbReference>
<proteinExistence type="predicted"/>
<dbReference type="Gene3D" id="1.20.120.530">
    <property type="entry name" value="GntR ligand-binding domain-like"/>
    <property type="match status" value="1"/>
</dbReference>
<dbReference type="OrthoDB" id="9789310at2"/>
<keyword evidence="3" id="KW-0804">Transcription</keyword>
<dbReference type="PROSITE" id="PS50949">
    <property type="entry name" value="HTH_GNTR"/>
    <property type="match status" value="1"/>
</dbReference>
<evidence type="ECO:0000256" key="1">
    <source>
        <dbReference type="ARBA" id="ARBA00023015"/>
    </source>
</evidence>
<sequence length="225" mass="25685">MAEDEQTQSQRVLEMLENAIGRGRLGPGERLDERELAERFGVSRTPVREALHKLSVLGFVRIRPRVGAAVIKLDAEDLIDRFVVMASLEGLCAQLAARRMSRDEHERLIELHEDCGRDDAMADPDLYYDRNVAFHEAIYEGAHNPYLAAETRRMRNRLAYYRRNQLHLGPRVANSYDEHWDIVQAIIKGQAEAAETIMRRHVNVQGDGVADMLATARRAARRRTA</sequence>